<evidence type="ECO:0000256" key="1">
    <source>
        <dbReference type="SAM" id="MobiDB-lite"/>
    </source>
</evidence>
<accession>A0ABU8Q092</accession>
<keyword evidence="3" id="KW-1185">Reference proteome</keyword>
<dbReference type="RefSeq" id="WP_165890016.1">
    <property type="nucleotide sequence ID" value="NZ_JBBGZA010000001.1"/>
</dbReference>
<dbReference type="Proteomes" id="UP001380365">
    <property type="component" value="Unassembled WGS sequence"/>
</dbReference>
<evidence type="ECO:0000313" key="3">
    <source>
        <dbReference type="Proteomes" id="UP001380365"/>
    </source>
</evidence>
<feature type="region of interest" description="Disordered" evidence="1">
    <location>
        <begin position="19"/>
        <end position="48"/>
    </location>
</feature>
<reference evidence="2 3" key="1">
    <citation type="submission" date="2023-12" db="EMBL/GenBank/DDBJ databases">
        <title>Gut-associated functions are favored during microbiome assembly across C. elegans life.</title>
        <authorList>
            <person name="Zimmermann J."/>
        </authorList>
    </citation>
    <scope>NUCLEOTIDE SEQUENCE [LARGE SCALE GENOMIC DNA]</scope>
    <source>
        <strain evidence="2 3">JUb134</strain>
    </source>
</reference>
<feature type="compositionally biased region" description="Basic and acidic residues" evidence="1">
    <location>
        <begin position="35"/>
        <end position="48"/>
    </location>
</feature>
<gene>
    <name evidence="2" type="ORF">WH159_01120</name>
</gene>
<organism evidence="2 3">
    <name type="scientific">Sphingomonas molluscorum</name>
    <dbReference type="NCBI Taxonomy" id="418184"/>
    <lineage>
        <taxon>Bacteria</taxon>
        <taxon>Pseudomonadati</taxon>
        <taxon>Pseudomonadota</taxon>
        <taxon>Alphaproteobacteria</taxon>
        <taxon>Sphingomonadales</taxon>
        <taxon>Sphingomonadaceae</taxon>
        <taxon>Sphingomonas</taxon>
    </lineage>
</organism>
<dbReference type="EMBL" id="JBBGZA010000001">
    <property type="protein sequence ID" value="MEJ5093148.1"/>
    <property type="molecule type" value="Genomic_DNA"/>
</dbReference>
<name>A0ABU8Q092_9SPHN</name>
<proteinExistence type="predicted"/>
<evidence type="ECO:0000313" key="2">
    <source>
        <dbReference type="EMBL" id="MEJ5093148.1"/>
    </source>
</evidence>
<comment type="caution">
    <text evidence="2">The sequence shown here is derived from an EMBL/GenBank/DDBJ whole genome shotgun (WGS) entry which is preliminary data.</text>
</comment>
<sequence>MNDPEKQARLAQALRDNLRRRKAQARAGEGAPAPVEERAGASQEDRDR</sequence>
<protein>
    <submittedName>
        <fullName evidence="2">Uncharacterized protein</fullName>
    </submittedName>
</protein>